<dbReference type="eggNOG" id="KOG0715">
    <property type="taxonomic scope" value="Eukaryota"/>
</dbReference>
<dbReference type="AlphaFoldDB" id="A7TQW6"/>
<dbReference type="GO" id="GO:0001671">
    <property type="term" value="F:ATPase activator activity"/>
    <property type="evidence" value="ECO:0007669"/>
    <property type="project" value="EnsemblFungi"/>
</dbReference>
<dbReference type="EMBL" id="DS480465">
    <property type="protein sequence ID" value="EDO15339.1"/>
    <property type="molecule type" value="Genomic_DNA"/>
</dbReference>
<dbReference type="Pfam" id="PF00226">
    <property type="entry name" value="DnaJ"/>
    <property type="match status" value="1"/>
</dbReference>
<dbReference type="PRINTS" id="PR00625">
    <property type="entry name" value="JDOMAIN"/>
</dbReference>
<evidence type="ECO:0000313" key="12">
    <source>
        <dbReference type="Proteomes" id="UP000000267"/>
    </source>
</evidence>
<dbReference type="STRING" id="436907.A7TQW6"/>
<evidence type="ECO:0000256" key="3">
    <source>
        <dbReference type="ARBA" id="ARBA00022771"/>
    </source>
</evidence>
<dbReference type="InterPro" id="IPR012724">
    <property type="entry name" value="DnaJ"/>
</dbReference>
<dbReference type="GO" id="GO:0009408">
    <property type="term" value="P:response to heat"/>
    <property type="evidence" value="ECO:0007669"/>
    <property type="project" value="EnsemblFungi"/>
</dbReference>
<dbReference type="OMA" id="MATDYYA"/>
<dbReference type="GO" id="GO:0005524">
    <property type="term" value="F:ATP binding"/>
    <property type="evidence" value="ECO:0007669"/>
    <property type="project" value="InterPro"/>
</dbReference>
<dbReference type="Gene3D" id="2.60.260.20">
    <property type="entry name" value="Urease metallochaperone UreE, N-terminal domain"/>
    <property type="match status" value="2"/>
</dbReference>
<feature type="compositionally biased region" description="Basic and acidic residues" evidence="8">
    <location>
        <begin position="460"/>
        <end position="472"/>
    </location>
</feature>
<evidence type="ECO:0000256" key="4">
    <source>
        <dbReference type="ARBA" id="ARBA00022833"/>
    </source>
</evidence>
<evidence type="ECO:0000256" key="2">
    <source>
        <dbReference type="ARBA" id="ARBA00022737"/>
    </source>
</evidence>
<evidence type="ECO:0000259" key="10">
    <source>
        <dbReference type="PROSITE" id="PS51188"/>
    </source>
</evidence>
<dbReference type="InParanoid" id="A7TQW6"/>
<dbReference type="PROSITE" id="PS50076">
    <property type="entry name" value="DNAJ_2"/>
    <property type="match status" value="1"/>
</dbReference>
<keyword evidence="2" id="KW-0677">Repeat</keyword>
<dbReference type="FunCoup" id="A7TQW6">
    <property type="interactions" value="998"/>
</dbReference>
<keyword evidence="4 7" id="KW-0862">Zinc</keyword>
<dbReference type="OrthoDB" id="10256793at2759"/>
<dbReference type="PROSITE" id="PS51188">
    <property type="entry name" value="ZF_CR"/>
    <property type="match status" value="1"/>
</dbReference>
<dbReference type="Gene3D" id="2.10.230.10">
    <property type="entry name" value="Heat shock protein DnaJ, cysteine-rich domain"/>
    <property type="match status" value="1"/>
</dbReference>
<feature type="region of interest" description="Disordered" evidence="8">
    <location>
        <begin position="447"/>
        <end position="472"/>
    </location>
</feature>
<dbReference type="SUPFAM" id="SSF49493">
    <property type="entry name" value="HSP40/DnaJ peptide-binding domain"/>
    <property type="match status" value="2"/>
</dbReference>
<accession>A7TQW6</accession>
<sequence length="495" mass="54115">MLSGKVLQKLVFNNVPLKTSVGRCYSNGFTFKLNQFQKSGFHTTRVLCNSDSSFKDPYKTLGVARSASQSEIKKAYYKLAKKYHPDINKEPDAEKTFHNLQNAYEILSDEDKRAQFDQFGASAFSQNAGPSGGSGGFNPFANGNGGGFGDFGGLNFEDLFGAAFGGGASGRSNGGFGSRVNMVREYKGDTIEIIHNLSFKDAVFGVNNVSLTFNALDPCDTCHGSGLKKGENHKRRSCSYCNGTGTQIHVRSGFQMASTCNHCHGEGTIIAFEDMCTKCHGDGVKLDAQKKINVNLPSSLSDGDVIRIPGEGSFPNIAVPEEDKDRVKLSRGDLLVRIRVKPDPDYTIKNKYDIWSVKEIPITTAALGGTITIKTIDDKQIRLKVMAGTQHDQVTSIPNMGVPRRNGLGRGDMKIQYKVVIRKPSTEVETCLWEALADVSKDTTAKRTMSNSILSSNPEDTTKTNSKDSSTDVNTLKKIENFISETFKKIKGKKQ</sequence>
<dbReference type="GeneID" id="5543413"/>
<dbReference type="FunFam" id="2.10.230.10:FF:000002">
    <property type="entry name" value="Molecular chaperone DnaJ"/>
    <property type="match status" value="1"/>
</dbReference>
<keyword evidence="3 7" id="KW-0863">Zinc-finger</keyword>
<dbReference type="SMART" id="SM00271">
    <property type="entry name" value="DnaJ"/>
    <property type="match status" value="1"/>
</dbReference>
<reference evidence="11 12" key="1">
    <citation type="journal article" date="2007" name="Proc. Natl. Acad. Sci. U.S.A.">
        <title>Independent sorting-out of thousands of duplicated gene pairs in two yeast species descended from a whole-genome duplication.</title>
        <authorList>
            <person name="Scannell D.R."/>
            <person name="Frank A.C."/>
            <person name="Conant G.C."/>
            <person name="Byrne K.P."/>
            <person name="Woolfit M."/>
            <person name="Wolfe K.H."/>
        </authorList>
    </citation>
    <scope>NUCLEOTIDE SEQUENCE [LARGE SCALE GENOMIC DNA]</scope>
    <source>
        <strain evidence="12">ATCC 22028 / DSM 70294 / BCRC 21397 / CBS 2163 / NBRC 10782 / NRRL Y-8283 / UCD 57-17</strain>
    </source>
</reference>
<dbReference type="InterPro" id="IPR036410">
    <property type="entry name" value="HSP_DnaJ_Cys-rich_dom_sf"/>
</dbReference>
<keyword evidence="1 7" id="KW-0479">Metal-binding</keyword>
<dbReference type="SUPFAM" id="SSF57938">
    <property type="entry name" value="DnaJ/Hsp40 cysteine-rich domain"/>
    <property type="match status" value="1"/>
</dbReference>
<dbReference type="RefSeq" id="XP_001643197.1">
    <property type="nucleotide sequence ID" value="XM_001643147.1"/>
</dbReference>
<dbReference type="SUPFAM" id="SSF46565">
    <property type="entry name" value="Chaperone J-domain"/>
    <property type="match status" value="1"/>
</dbReference>
<name>A7TQW6_VANPO</name>
<evidence type="ECO:0000313" key="11">
    <source>
        <dbReference type="EMBL" id="EDO15339.1"/>
    </source>
</evidence>
<feature type="domain" description="CR-type" evidence="10">
    <location>
        <begin position="206"/>
        <end position="288"/>
    </location>
</feature>
<dbReference type="PANTHER" id="PTHR43096">
    <property type="entry name" value="DNAJ HOMOLOG 1, MITOCHONDRIAL-RELATED"/>
    <property type="match status" value="1"/>
</dbReference>
<evidence type="ECO:0000256" key="6">
    <source>
        <dbReference type="ARBA" id="ARBA00072890"/>
    </source>
</evidence>
<dbReference type="GO" id="GO:0051082">
    <property type="term" value="F:unfolded protein binding"/>
    <property type="evidence" value="ECO:0007669"/>
    <property type="project" value="EnsemblFungi"/>
</dbReference>
<dbReference type="CDD" id="cd06257">
    <property type="entry name" value="DnaJ"/>
    <property type="match status" value="1"/>
</dbReference>
<dbReference type="GO" id="GO:0008270">
    <property type="term" value="F:zinc ion binding"/>
    <property type="evidence" value="ECO:0007669"/>
    <property type="project" value="UniProtKB-KW"/>
</dbReference>
<dbReference type="InterPro" id="IPR001305">
    <property type="entry name" value="HSP_DnaJ_Cys-rich_dom"/>
</dbReference>
<protein>
    <recommendedName>
        <fullName evidence="6">DnaJ homolog 1, mitochondrial</fullName>
    </recommendedName>
</protein>
<dbReference type="Gene3D" id="1.10.287.110">
    <property type="entry name" value="DnaJ domain"/>
    <property type="match status" value="1"/>
</dbReference>
<evidence type="ECO:0000259" key="9">
    <source>
        <dbReference type="PROSITE" id="PS50076"/>
    </source>
</evidence>
<feature type="compositionally biased region" description="Polar residues" evidence="8">
    <location>
        <begin position="447"/>
        <end position="459"/>
    </location>
</feature>
<dbReference type="InterPro" id="IPR036869">
    <property type="entry name" value="J_dom_sf"/>
</dbReference>
<dbReference type="Pfam" id="PF00684">
    <property type="entry name" value="DnaJ_CXXCXGXG"/>
    <property type="match status" value="1"/>
</dbReference>
<dbReference type="Pfam" id="PF01556">
    <property type="entry name" value="DnaJ_C"/>
    <property type="match status" value="1"/>
</dbReference>
<dbReference type="HOGENOM" id="CLU_017633_0_3_1"/>
<dbReference type="Proteomes" id="UP000000267">
    <property type="component" value="Unassembled WGS sequence"/>
</dbReference>
<evidence type="ECO:0000256" key="7">
    <source>
        <dbReference type="PROSITE-ProRule" id="PRU00546"/>
    </source>
</evidence>
<evidence type="ECO:0000256" key="8">
    <source>
        <dbReference type="SAM" id="MobiDB-lite"/>
    </source>
</evidence>
<dbReference type="GO" id="GO:0042026">
    <property type="term" value="P:protein refolding"/>
    <property type="evidence" value="ECO:0007669"/>
    <property type="project" value="EnsemblFungi"/>
</dbReference>
<evidence type="ECO:0000256" key="5">
    <source>
        <dbReference type="ARBA" id="ARBA00023186"/>
    </source>
</evidence>
<dbReference type="InterPro" id="IPR018253">
    <property type="entry name" value="DnaJ_domain_CS"/>
</dbReference>
<keyword evidence="5" id="KW-0143">Chaperone</keyword>
<feature type="domain" description="J" evidence="9">
    <location>
        <begin position="56"/>
        <end position="120"/>
    </location>
</feature>
<organism evidence="12">
    <name type="scientific">Vanderwaltozyma polyspora (strain ATCC 22028 / DSM 70294 / BCRC 21397 / CBS 2163 / NBRC 10782 / NRRL Y-8283 / UCD 57-17)</name>
    <name type="common">Kluyveromyces polysporus</name>
    <dbReference type="NCBI Taxonomy" id="436907"/>
    <lineage>
        <taxon>Eukaryota</taxon>
        <taxon>Fungi</taxon>
        <taxon>Dikarya</taxon>
        <taxon>Ascomycota</taxon>
        <taxon>Saccharomycotina</taxon>
        <taxon>Saccharomycetes</taxon>
        <taxon>Saccharomycetales</taxon>
        <taxon>Saccharomycetaceae</taxon>
        <taxon>Vanderwaltozyma</taxon>
    </lineage>
</organism>
<dbReference type="HAMAP" id="MF_01152">
    <property type="entry name" value="DnaJ"/>
    <property type="match status" value="1"/>
</dbReference>
<dbReference type="GO" id="GO:0031072">
    <property type="term" value="F:heat shock protein binding"/>
    <property type="evidence" value="ECO:0007669"/>
    <property type="project" value="InterPro"/>
</dbReference>
<dbReference type="CDD" id="cd10747">
    <property type="entry name" value="DnaJ_C"/>
    <property type="match status" value="1"/>
</dbReference>
<feature type="zinc finger region" description="CR-type" evidence="7">
    <location>
        <begin position="206"/>
        <end position="288"/>
    </location>
</feature>
<proteinExistence type="inferred from homology"/>
<dbReference type="InterPro" id="IPR008971">
    <property type="entry name" value="HSP40/DnaJ_pept-bd"/>
</dbReference>
<keyword evidence="12" id="KW-1185">Reference proteome</keyword>
<gene>
    <name evidence="11" type="ORF">Kpol_1011p9</name>
</gene>
<dbReference type="CDD" id="cd10719">
    <property type="entry name" value="DnaJ_zf"/>
    <property type="match status" value="1"/>
</dbReference>
<dbReference type="FunFam" id="2.60.260.20:FF:000005">
    <property type="entry name" value="Chaperone protein dnaJ 1, mitochondrial"/>
    <property type="match status" value="1"/>
</dbReference>
<dbReference type="PROSITE" id="PS00636">
    <property type="entry name" value="DNAJ_1"/>
    <property type="match status" value="1"/>
</dbReference>
<dbReference type="PhylomeDB" id="A7TQW6"/>
<dbReference type="InterPro" id="IPR002939">
    <property type="entry name" value="DnaJ_C"/>
</dbReference>
<dbReference type="GO" id="GO:0006515">
    <property type="term" value="P:protein quality control for misfolded or incompletely synthesized proteins"/>
    <property type="evidence" value="ECO:0007669"/>
    <property type="project" value="EnsemblFungi"/>
</dbReference>
<dbReference type="GO" id="GO:0006458">
    <property type="term" value="P:'de novo' protein folding"/>
    <property type="evidence" value="ECO:0007669"/>
    <property type="project" value="EnsemblFungi"/>
</dbReference>
<dbReference type="KEGG" id="vpo:Kpol_1011p9"/>
<dbReference type="PANTHER" id="PTHR43096:SF52">
    <property type="entry name" value="DNAJ HOMOLOG 1, MITOCHONDRIAL-RELATED"/>
    <property type="match status" value="1"/>
</dbReference>
<dbReference type="InterPro" id="IPR001623">
    <property type="entry name" value="DnaJ_domain"/>
</dbReference>
<evidence type="ECO:0000256" key="1">
    <source>
        <dbReference type="ARBA" id="ARBA00022723"/>
    </source>
</evidence>
<dbReference type="GO" id="GO:0005759">
    <property type="term" value="C:mitochondrial matrix"/>
    <property type="evidence" value="ECO:0007669"/>
    <property type="project" value="EnsemblFungi"/>
</dbReference>